<feature type="region of interest" description="Disordered" evidence="1">
    <location>
        <begin position="207"/>
        <end position="250"/>
    </location>
</feature>
<evidence type="ECO:0000256" key="1">
    <source>
        <dbReference type="SAM" id="MobiDB-lite"/>
    </source>
</evidence>
<organism evidence="2 3">
    <name type="scientific">Delftia acidovorans</name>
    <name type="common">Pseudomonas acidovorans</name>
    <name type="synonym">Comamonas acidovorans</name>
    <dbReference type="NCBI Taxonomy" id="80866"/>
    <lineage>
        <taxon>Bacteria</taxon>
        <taxon>Pseudomonadati</taxon>
        <taxon>Pseudomonadota</taxon>
        <taxon>Betaproteobacteria</taxon>
        <taxon>Burkholderiales</taxon>
        <taxon>Comamonadaceae</taxon>
        <taxon>Delftia</taxon>
    </lineage>
</organism>
<proteinExistence type="predicted"/>
<dbReference type="Proteomes" id="UP001287445">
    <property type="component" value="Unassembled WGS sequence"/>
</dbReference>
<feature type="compositionally biased region" description="Polar residues" evidence="1">
    <location>
        <begin position="493"/>
        <end position="511"/>
    </location>
</feature>
<feature type="compositionally biased region" description="Low complexity" evidence="1">
    <location>
        <begin position="207"/>
        <end position="238"/>
    </location>
</feature>
<evidence type="ECO:0000313" key="3">
    <source>
        <dbReference type="Proteomes" id="UP001287445"/>
    </source>
</evidence>
<reference evidence="2" key="1">
    <citation type="submission" date="2023-11" db="EMBL/GenBank/DDBJ databases">
        <title>Identification and selenium tolerance of Delftia acidovorans R3-25.</title>
        <authorList>
            <person name="Zhang S."/>
            <person name="Liu Y."/>
            <person name="Guo Y."/>
        </authorList>
    </citation>
    <scope>NUCLEOTIDE SEQUENCE</scope>
    <source>
        <strain evidence="2">R3-25</strain>
    </source>
</reference>
<accession>A0AAJ2VBB1</accession>
<feature type="region of interest" description="Disordered" evidence="1">
    <location>
        <begin position="429"/>
        <end position="466"/>
    </location>
</feature>
<feature type="compositionally biased region" description="Basic and acidic residues" evidence="1">
    <location>
        <begin position="1"/>
        <end position="13"/>
    </location>
</feature>
<sequence>MRGFDPEKMKQARAEALANQPRLGFRPRGSEQERGQPGPGLGFGPTSVLEAQRAQAQNQAPDTIPGMFKPGEFVLPPDTVHAMGGADALKAVVDATHTPVSTEPVIPRGFKPKVFFDNGKRPEDQIPLSGYPKAPTPDGSQSNPMNTELGRNVSNLANAVPGALGGSARAIARTGGAISGAINSGFNAPRALAGGAGIAGSAAASTPAAASTGANPTPSPAPATADATPQATPPASSTMGPPSSAAPQEIQPGIFRQGNSFADSAQGAALGNEPRGLPSRRNDAAGENLASQYTARGFTPGQRTEVEQPRLGFPGFRTPTIAHSGNDWQSRNDLRNAEVSASSITNTRRFGGRGAENSPDMQRYRAMLGTDAALRQAQPGMEAETMRQNAGLMREDMQQAGGLQREAMQQAGETGRTGMRVGVEQQRLQGEAEARGFKTRAQRQEEQLRNTLLDPNATPQQKQQAQQSMRAIRGDADPSPWKVTVTPAVKNADGSTSQGSIIRHNSVTGEVQQVDGGMAGGPKTITNDDAGRRALAALPSGSVYVGPDGKQYRKT</sequence>
<dbReference type="AlphaFoldDB" id="A0AAJ2VBB1"/>
<comment type="caution">
    <text evidence="2">The sequence shown here is derived from an EMBL/GenBank/DDBJ whole genome shotgun (WGS) entry which is preliminary data.</text>
</comment>
<feature type="compositionally biased region" description="Basic and acidic residues" evidence="1">
    <location>
        <begin position="430"/>
        <end position="448"/>
    </location>
</feature>
<feature type="region of interest" description="Disordered" evidence="1">
    <location>
        <begin position="119"/>
        <end position="148"/>
    </location>
</feature>
<dbReference type="RefSeq" id="WP_319075272.1">
    <property type="nucleotide sequence ID" value="NZ_JAWWMZ010000009.1"/>
</dbReference>
<name>A0AAJ2VBB1_DELAC</name>
<protein>
    <submittedName>
        <fullName evidence="2">Uncharacterized protein</fullName>
    </submittedName>
</protein>
<feature type="region of interest" description="Disordered" evidence="1">
    <location>
        <begin position="1"/>
        <end position="67"/>
    </location>
</feature>
<gene>
    <name evidence="2" type="ORF">SGN30_20865</name>
</gene>
<dbReference type="EMBL" id="JAWWMZ010000009">
    <property type="protein sequence ID" value="MDX4955876.1"/>
    <property type="molecule type" value="Genomic_DNA"/>
</dbReference>
<feature type="region of interest" description="Disordered" evidence="1">
    <location>
        <begin position="490"/>
        <end position="528"/>
    </location>
</feature>
<evidence type="ECO:0000313" key="2">
    <source>
        <dbReference type="EMBL" id="MDX4955876.1"/>
    </source>
</evidence>